<keyword evidence="1" id="KW-0812">Transmembrane</keyword>
<dbReference type="AlphaFoldDB" id="A0A2A9NK83"/>
<name>A0A2A9NK83_9AGAR</name>
<reference evidence="2 3" key="1">
    <citation type="submission" date="2014-02" db="EMBL/GenBank/DDBJ databases">
        <title>Transposable element dynamics among asymbiotic and ectomycorrhizal Amanita fungi.</title>
        <authorList>
            <consortium name="DOE Joint Genome Institute"/>
            <person name="Hess J."/>
            <person name="Skrede I."/>
            <person name="Wolfe B."/>
            <person name="LaButti K."/>
            <person name="Ohm R.A."/>
            <person name="Grigoriev I.V."/>
            <person name="Pringle A."/>
        </authorList>
    </citation>
    <scope>NUCLEOTIDE SEQUENCE [LARGE SCALE GENOMIC DNA]</scope>
    <source>
        <strain evidence="2 3">SKay4041</strain>
    </source>
</reference>
<dbReference type="STRING" id="703135.A0A2A9NK83"/>
<keyword evidence="3" id="KW-1185">Reference proteome</keyword>
<keyword evidence="1" id="KW-1133">Transmembrane helix</keyword>
<organism evidence="2 3">
    <name type="scientific">Amanita thiersii Skay4041</name>
    <dbReference type="NCBI Taxonomy" id="703135"/>
    <lineage>
        <taxon>Eukaryota</taxon>
        <taxon>Fungi</taxon>
        <taxon>Dikarya</taxon>
        <taxon>Basidiomycota</taxon>
        <taxon>Agaricomycotina</taxon>
        <taxon>Agaricomycetes</taxon>
        <taxon>Agaricomycetidae</taxon>
        <taxon>Agaricales</taxon>
        <taxon>Pluteineae</taxon>
        <taxon>Amanitaceae</taxon>
        <taxon>Amanita</taxon>
    </lineage>
</organism>
<evidence type="ECO:0000313" key="3">
    <source>
        <dbReference type="Proteomes" id="UP000242287"/>
    </source>
</evidence>
<feature type="transmembrane region" description="Helical" evidence="1">
    <location>
        <begin position="97"/>
        <end position="118"/>
    </location>
</feature>
<accession>A0A2A9NK83</accession>
<sequence length="272" mass="30744">MFVKAEWTQQTIIGHLGQTADSWDHDMLAWRTLSRHLPVGSLSRQCRNMDIQSLLRTQKRLVARHYYHPASVATRPNTLGARVWFRKDGTPRSKWKGVAYSSLIFCTLYIGYAMLVLIQELDSANNMYAILVHIQRADIDFSTANLSTPKGALAYFRQLCESFEGIPEGVLDTFTDNIAIFLSSEVYDESAKAEIHRILREGCEGVHTILQESRKKDALVTAAEVITAMDKQVTDLVRCIEKFVSDDEFAIKNLKIGDHVKDASRGDYEVVG</sequence>
<gene>
    <name evidence="2" type="ORF">AMATHDRAFT_66206</name>
</gene>
<keyword evidence="1" id="KW-0472">Membrane</keyword>
<protein>
    <submittedName>
        <fullName evidence="2">Uncharacterized protein</fullName>
    </submittedName>
</protein>
<dbReference type="EMBL" id="KZ302076">
    <property type="protein sequence ID" value="PFH48110.1"/>
    <property type="molecule type" value="Genomic_DNA"/>
</dbReference>
<evidence type="ECO:0000256" key="1">
    <source>
        <dbReference type="SAM" id="Phobius"/>
    </source>
</evidence>
<dbReference type="OrthoDB" id="2942377at2759"/>
<dbReference type="Proteomes" id="UP000242287">
    <property type="component" value="Unassembled WGS sequence"/>
</dbReference>
<evidence type="ECO:0000313" key="2">
    <source>
        <dbReference type="EMBL" id="PFH48110.1"/>
    </source>
</evidence>
<proteinExistence type="predicted"/>